<evidence type="ECO:0000313" key="1">
    <source>
        <dbReference type="EMBL" id="KAG9185249.1"/>
    </source>
</evidence>
<reference evidence="1" key="1">
    <citation type="submission" date="2021-07" db="EMBL/GenBank/DDBJ databases">
        <title>Genome Resource of American Ginseng Black Spot Pathogen Alternaria panax.</title>
        <authorList>
            <person name="Qiu C."/>
            <person name="Wang W."/>
            <person name="Liu Z."/>
        </authorList>
    </citation>
    <scope>NUCLEOTIDE SEQUENCE</scope>
    <source>
        <strain evidence="1">BNCC115425</strain>
    </source>
</reference>
<sequence length="147" mass="16786">MPMPVDDEYRKQVQGKVQDLLSGRREKPTLKLVVEAVVEGVRLYRSYKKERAAEEKKERRGKGNPMNRVVDADIVVIVPDQAMKSVEDIIVVREMAGIQHRETDAEMSLVGSASKGPGLGTDAQDFLNDMERMMFSRTHRMTIWIIR</sequence>
<dbReference type="EMBL" id="JAANER010000011">
    <property type="protein sequence ID" value="KAG9185249.1"/>
    <property type="molecule type" value="Genomic_DNA"/>
</dbReference>
<organism evidence="1 2">
    <name type="scientific">Alternaria panax</name>
    <dbReference type="NCBI Taxonomy" id="48097"/>
    <lineage>
        <taxon>Eukaryota</taxon>
        <taxon>Fungi</taxon>
        <taxon>Dikarya</taxon>
        <taxon>Ascomycota</taxon>
        <taxon>Pezizomycotina</taxon>
        <taxon>Dothideomycetes</taxon>
        <taxon>Pleosporomycetidae</taxon>
        <taxon>Pleosporales</taxon>
        <taxon>Pleosporineae</taxon>
        <taxon>Pleosporaceae</taxon>
        <taxon>Alternaria</taxon>
        <taxon>Alternaria sect. Panax</taxon>
    </lineage>
</organism>
<gene>
    <name evidence="1" type="ORF">G6011_07793</name>
</gene>
<keyword evidence="2" id="KW-1185">Reference proteome</keyword>
<accession>A0AAD4I778</accession>
<dbReference type="AlphaFoldDB" id="A0AAD4I778"/>
<dbReference type="Proteomes" id="UP001199106">
    <property type="component" value="Unassembled WGS sequence"/>
</dbReference>
<proteinExistence type="predicted"/>
<evidence type="ECO:0000313" key="2">
    <source>
        <dbReference type="Proteomes" id="UP001199106"/>
    </source>
</evidence>
<protein>
    <submittedName>
        <fullName evidence="1">Uncharacterized protein</fullName>
    </submittedName>
</protein>
<name>A0AAD4I778_9PLEO</name>
<comment type="caution">
    <text evidence="1">The sequence shown here is derived from an EMBL/GenBank/DDBJ whole genome shotgun (WGS) entry which is preliminary data.</text>
</comment>